<dbReference type="PANTHER" id="PTHR10614:SF13">
    <property type="entry name" value="INSULIN RECEPTOR SUBSTRATE 1"/>
    <property type="match status" value="1"/>
</dbReference>
<feature type="compositionally biased region" description="Low complexity" evidence="10">
    <location>
        <begin position="363"/>
        <end position="373"/>
    </location>
</feature>
<evidence type="ECO:0000256" key="8">
    <source>
        <dbReference type="ARBA" id="ARBA00033282"/>
    </source>
</evidence>
<evidence type="ECO:0000256" key="1">
    <source>
        <dbReference type="ARBA" id="ARBA00011440"/>
    </source>
</evidence>
<feature type="domain" description="PH" evidence="11">
    <location>
        <begin position="23"/>
        <end position="124"/>
    </location>
</feature>
<evidence type="ECO:0000256" key="4">
    <source>
        <dbReference type="ARBA" id="ARBA00022604"/>
    </source>
</evidence>
<protein>
    <recommendedName>
        <fullName evidence="2">Insulin receptor substrate 1</fullName>
    </recommendedName>
    <alternativeName>
        <fullName evidence="8">Protein chico</fullName>
    </alternativeName>
</protein>
<dbReference type="InterPro" id="IPR002404">
    <property type="entry name" value="IRS_PTB"/>
</dbReference>
<evidence type="ECO:0000256" key="6">
    <source>
        <dbReference type="ARBA" id="ARBA00022782"/>
    </source>
</evidence>
<dbReference type="OrthoDB" id="946068at2759"/>
<evidence type="ECO:0000313" key="13">
    <source>
        <dbReference type="EMBL" id="KAG8238646.1"/>
    </source>
</evidence>
<evidence type="ECO:0000256" key="2">
    <source>
        <dbReference type="ARBA" id="ARBA00015710"/>
    </source>
</evidence>
<dbReference type="GO" id="GO:0005158">
    <property type="term" value="F:insulin receptor binding"/>
    <property type="evidence" value="ECO:0007669"/>
    <property type="project" value="InterPro"/>
</dbReference>
<feature type="compositionally biased region" description="Low complexity" evidence="10">
    <location>
        <begin position="333"/>
        <end position="344"/>
    </location>
</feature>
<feature type="compositionally biased region" description="Low complexity" evidence="10">
    <location>
        <begin position="275"/>
        <end position="286"/>
    </location>
</feature>
<sequence length="711" mass="76383">MSLTKVWVSGGGGGSGRQASSGEVLKTGYIKKLKTMKKKFFVLRAESGESPSCLEYYDSEKKWKANQAPKRVIALKSCFNINRRWDLKQRFVVALYTKDDCFCLALDSEEEADQWLSALLSTQRGGDDSLEGEPPKPTFERVWQVQVQKKGLGSSRNIQGPYMLCLTSHSLTLVRNGTGTPTTTSSSGQSNINDILNDNVEFSLSTIRRCGYSDCFFYMEVGRSSVTGAGELWMQTEDTNIAQNMHYAILHAMSRYGSAASQKVEKEADLGPNLRSRSSSANEASRPVSVLQIGSRLRSIHQYMPANSNAPLGSISAPSQTAVGGTWRPQALPHPHSQHTSQQQRFGGWVGGGQRVHHAPITHQQAASASSPSQRRHSVSGTGSRERCDSLPSRARTISEGPPSSSLPTSHHPSPPTACSPSSIHHHHHHVVHHIHPLHHPSMGSGTGSQHGQHGIIIRSFQLVPSGSTIAGGRPHSMYSRGLSYSPPIISSPVSPASGACSTTDSAGSSLSMEEGEGWCGSNGGMGMQEVGEIGYGGSTGTSHGPRYGHSLTPDEPAILEENVDDEYMPWGPGEALEMEEEEIAAADAEDGDEKLKNGGEEEVDEVDGVMNAMRKFSKKGRARNPGDYVPMGAVRSKTFPSPNHPTPTPTPHVVTPSVPSAPVSHLSSLSLPIQPVSLRPSPLHKTPPSGHPRSQQGFKSGSPSSQVNEI</sequence>
<keyword evidence="4" id="KW-0341">Growth regulation</keyword>
<feature type="compositionally biased region" description="Low complexity" evidence="10">
    <location>
        <begin position="652"/>
        <end position="666"/>
    </location>
</feature>
<dbReference type="PROSITE" id="PS50003">
    <property type="entry name" value="PH_DOMAIN"/>
    <property type="match status" value="1"/>
</dbReference>
<keyword evidence="14" id="KW-1185">Reference proteome</keyword>
<dbReference type="SMART" id="SM00233">
    <property type="entry name" value="PH"/>
    <property type="match status" value="1"/>
</dbReference>
<comment type="function">
    <text evidence="9">Activates phosphatidylinositol 3-kinase when bound to the regulatory p85 subunit. May mediate the control of various cellular processes by insulin-like peptides. When phosphorylated by the insulin receptor binds specifically to various cellular proteins containing SH2 domains. Involved in control of cell proliferation, cell size, and body and organ growth throughout development. Also has a role in a signaling pathway controlling the physiological response required to endure periods of low nutrient conditions. Insulin/insulin-like growth factor (IGF) signaling pathway has a role in regulating aging and is necessary in the ovary for vitellogenic maturation.</text>
</comment>
<dbReference type="GO" id="GO:0005829">
    <property type="term" value="C:cytosol"/>
    <property type="evidence" value="ECO:0007669"/>
    <property type="project" value="TreeGrafter"/>
</dbReference>
<comment type="caution">
    <text evidence="13">The sequence shown here is derived from an EMBL/GenBank/DDBJ whole genome shotgun (WGS) entry which is preliminary data.</text>
</comment>
<dbReference type="GO" id="GO:0008286">
    <property type="term" value="P:insulin receptor signaling pathway"/>
    <property type="evidence" value="ECO:0007669"/>
    <property type="project" value="InterPro"/>
</dbReference>
<dbReference type="Proteomes" id="UP000792457">
    <property type="component" value="Unassembled WGS sequence"/>
</dbReference>
<dbReference type="AlphaFoldDB" id="A0A8K0KRR1"/>
<evidence type="ECO:0000259" key="12">
    <source>
        <dbReference type="PROSITE" id="PS51064"/>
    </source>
</evidence>
<dbReference type="Pfam" id="PF02174">
    <property type="entry name" value="IRS"/>
    <property type="match status" value="1"/>
</dbReference>
<feature type="compositionally biased region" description="Basic residues" evidence="10">
    <location>
        <begin position="424"/>
        <end position="439"/>
    </location>
</feature>
<dbReference type="CDD" id="cd01204">
    <property type="entry name" value="PTB_IRS"/>
    <property type="match status" value="1"/>
</dbReference>
<feature type="compositionally biased region" description="Low complexity" evidence="10">
    <location>
        <begin position="402"/>
        <end position="412"/>
    </location>
</feature>
<dbReference type="PANTHER" id="PTHR10614">
    <property type="entry name" value="INSULIN RECEPTOR SUBSTRATE"/>
    <property type="match status" value="1"/>
</dbReference>
<dbReference type="CDD" id="cd01257">
    <property type="entry name" value="PH_IRS"/>
    <property type="match status" value="1"/>
</dbReference>
<dbReference type="PRINTS" id="PR00628">
    <property type="entry name" value="INSULINRSI"/>
</dbReference>
<accession>A0A8K0KRR1</accession>
<keyword evidence="3" id="KW-0597">Phosphoprotein</keyword>
<evidence type="ECO:0000256" key="3">
    <source>
        <dbReference type="ARBA" id="ARBA00022553"/>
    </source>
</evidence>
<evidence type="ECO:0000313" key="14">
    <source>
        <dbReference type="Proteomes" id="UP000792457"/>
    </source>
</evidence>
<evidence type="ECO:0000256" key="7">
    <source>
        <dbReference type="ARBA" id="ARBA00022943"/>
    </source>
</evidence>
<gene>
    <name evidence="13" type="ORF">J437_LFUL018592</name>
</gene>
<evidence type="ECO:0000256" key="5">
    <source>
        <dbReference type="ARBA" id="ARBA00022737"/>
    </source>
</evidence>
<dbReference type="PROSITE" id="PS51064">
    <property type="entry name" value="IRS_PTB"/>
    <property type="match status" value="1"/>
</dbReference>
<dbReference type="Gene3D" id="2.30.29.30">
    <property type="entry name" value="Pleckstrin-homology domain (PH domain)/Phosphotyrosine-binding domain (PTB)"/>
    <property type="match status" value="2"/>
</dbReference>
<evidence type="ECO:0000259" key="11">
    <source>
        <dbReference type="PROSITE" id="PS50003"/>
    </source>
</evidence>
<keyword evidence="6" id="KW-0221">Differentiation</keyword>
<feature type="compositionally biased region" description="Polar residues" evidence="10">
    <location>
        <begin position="693"/>
        <end position="711"/>
    </location>
</feature>
<feature type="region of interest" description="Disordered" evidence="10">
    <location>
        <begin position="493"/>
        <end position="515"/>
    </location>
</feature>
<organism evidence="13 14">
    <name type="scientific">Ladona fulva</name>
    <name type="common">Scarce chaser dragonfly</name>
    <name type="synonym">Libellula fulva</name>
    <dbReference type="NCBI Taxonomy" id="123851"/>
    <lineage>
        <taxon>Eukaryota</taxon>
        <taxon>Metazoa</taxon>
        <taxon>Ecdysozoa</taxon>
        <taxon>Arthropoda</taxon>
        <taxon>Hexapoda</taxon>
        <taxon>Insecta</taxon>
        <taxon>Pterygota</taxon>
        <taxon>Palaeoptera</taxon>
        <taxon>Odonata</taxon>
        <taxon>Epiprocta</taxon>
        <taxon>Anisoptera</taxon>
        <taxon>Libelluloidea</taxon>
        <taxon>Libellulidae</taxon>
        <taxon>Ladona</taxon>
    </lineage>
</organism>
<dbReference type="Pfam" id="PF00169">
    <property type="entry name" value="PH"/>
    <property type="match status" value="1"/>
</dbReference>
<dbReference type="EMBL" id="KZ309403">
    <property type="protein sequence ID" value="KAG8238646.1"/>
    <property type="molecule type" value="Genomic_DNA"/>
</dbReference>
<dbReference type="GO" id="GO:0005886">
    <property type="term" value="C:plasma membrane"/>
    <property type="evidence" value="ECO:0007669"/>
    <property type="project" value="TreeGrafter"/>
</dbReference>
<dbReference type="SMART" id="SM00310">
    <property type="entry name" value="PTBI"/>
    <property type="match status" value="1"/>
</dbReference>
<dbReference type="InterPro" id="IPR039011">
    <property type="entry name" value="IRS"/>
</dbReference>
<dbReference type="SUPFAM" id="SSF50729">
    <property type="entry name" value="PH domain-like"/>
    <property type="match status" value="2"/>
</dbReference>
<comment type="subunit">
    <text evidence="1">Bindings to phosphatidylinositol 3-kinase and SHP2.</text>
</comment>
<feature type="region of interest" description="Disordered" evidence="10">
    <location>
        <begin position="308"/>
        <end position="452"/>
    </location>
</feature>
<feature type="compositionally biased region" description="Polar residues" evidence="10">
    <location>
        <begin position="500"/>
        <end position="512"/>
    </location>
</feature>
<feature type="domain" description="IRS-type PTB" evidence="12">
    <location>
        <begin position="139"/>
        <end position="260"/>
    </location>
</feature>
<dbReference type="GO" id="GO:0048477">
    <property type="term" value="P:oogenesis"/>
    <property type="evidence" value="ECO:0007669"/>
    <property type="project" value="UniProtKB-KW"/>
</dbReference>
<dbReference type="InterPro" id="IPR001849">
    <property type="entry name" value="PH_domain"/>
</dbReference>
<dbReference type="GO" id="GO:0043548">
    <property type="term" value="F:phosphatidylinositol 3-kinase binding"/>
    <property type="evidence" value="ECO:0007669"/>
    <property type="project" value="TreeGrafter"/>
</dbReference>
<feature type="region of interest" description="Disordered" evidence="10">
    <location>
        <begin position="619"/>
        <end position="711"/>
    </location>
</feature>
<proteinExistence type="predicted"/>
<keyword evidence="5" id="KW-0677">Repeat</keyword>
<reference evidence="13" key="2">
    <citation type="submission" date="2017-10" db="EMBL/GenBank/DDBJ databases">
        <title>Ladona fulva Genome sequencing and assembly.</title>
        <authorList>
            <person name="Murali S."/>
            <person name="Richards S."/>
            <person name="Bandaranaike D."/>
            <person name="Bellair M."/>
            <person name="Blankenburg K."/>
            <person name="Chao H."/>
            <person name="Dinh H."/>
            <person name="Doddapaneni H."/>
            <person name="Dugan-Rocha S."/>
            <person name="Elkadiri S."/>
            <person name="Gnanaolivu R."/>
            <person name="Hernandez B."/>
            <person name="Skinner E."/>
            <person name="Javaid M."/>
            <person name="Lee S."/>
            <person name="Li M."/>
            <person name="Ming W."/>
            <person name="Munidasa M."/>
            <person name="Muniz J."/>
            <person name="Nguyen L."/>
            <person name="Hughes D."/>
            <person name="Osuji N."/>
            <person name="Pu L.-L."/>
            <person name="Puazo M."/>
            <person name="Qu C."/>
            <person name="Quiroz J."/>
            <person name="Raj R."/>
            <person name="Weissenberger G."/>
            <person name="Xin Y."/>
            <person name="Zou X."/>
            <person name="Han Y."/>
            <person name="Worley K."/>
            <person name="Muzny D."/>
            <person name="Gibbs R."/>
        </authorList>
    </citation>
    <scope>NUCLEOTIDE SEQUENCE</scope>
    <source>
        <strain evidence="13">Sampled in the wild</strain>
    </source>
</reference>
<feature type="region of interest" description="Disordered" evidence="10">
    <location>
        <begin position="267"/>
        <end position="288"/>
    </location>
</feature>
<feature type="region of interest" description="Disordered" evidence="10">
    <location>
        <begin position="1"/>
        <end position="21"/>
    </location>
</feature>
<feature type="compositionally biased region" description="Low complexity" evidence="10">
    <location>
        <begin position="440"/>
        <end position="452"/>
    </location>
</feature>
<keyword evidence="7" id="KW-0896">Oogenesis</keyword>
<dbReference type="InterPro" id="IPR011993">
    <property type="entry name" value="PH-like_dom_sf"/>
</dbReference>
<dbReference type="SMART" id="SM01244">
    <property type="entry name" value="IRS"/>
    <property type="match status" value="1"/>
</dbReference>
<reference evidence="13" key="1">
    <citation type="submission" date="2013-04" db="EMBL/GenBank/DDBJ databases">
        <authorList>
            <person name="Qu J."/>
            <person name="Murali S.C."/>
            <person name="Bandaranaike D."/>
            <person name="Bellair M."/>
            <person name="Blankenburg K."/>
            <person name="Chao H."/>
            <person name="Dinh H."/>
            <person name="Doddapaneni H."/>
            <person name="Downs B."/>
            <person name="Dugan-Rocha S."/>
            <person name="Elkadiri S."/>
            <person name="Gnanaolivu R.D."/>
            <person name="Hernandez B."/>
            <person name="Javaid M."/>
            <person name="Jayaseelan J.C."/>
            <person name="Lee S."/>
            <person name="Li M."/>
            <person name="Ming W."/>
            <person name="Munidasa M."/>
            <person name="Muniz J."/>
            <person name="Nguyen L."/>
            <person name="Ongeri F."/>
            <person name="Osuji N."/>
            <person name="Pu L.-L."/>
            <person name="Puazo M."/>
            <person name="Qu C."/>
            <person name="Quiroz J."/>
            <person name="Raj R."/>
            <person name="Weissenberger G."/>
            <person name="Xin Y."/>
            <person name="Zou X."/>
            <person name="Han Y."/>
            <person name="Richards S."/>
            <person name="Worley K."/>
            <person name="Muzny D."/>
            <person name="Gibbs R."/>
        </authorList>
    </citation>
    <scope>NUCLEOTIDE SEQUENCE</scope>
    <source>
        <strain evidence="13">Sampled in the wild</strain>
    </source>
</reference>
<evidence type="ECO:0000256" key="10">
    <source>
        <dbReference type="SAM" id="MobiDB-lite"/>
    </source>
</evidence>
<feature type="compositionally biased region" description="Polar residues" evidence="10">
    <location>
        <begin position="308"/>
        <end position="323"/>
    </location>
</feature>
<name>A0A8K0KRR1_LADFU</name>
<evidence type="ECO:0000256" key="9">
    <source>
        <dbReference type="ARBA" id="ARBA00046145"/>
    </source>
</evidence>